<reference evidence="4" key="2">
    <citation type="journal article" date="2024" name="Plant">
        <title>Genomic evolution and insights into agronomic trait innovations of Sesamum species.</title>
        <authorList>
            <person name="Miao H."/>
            <person name="Wang L."/>
            <person name="Qu L."/>
            <person name="Liu H."/>
            <person name="Sun Y."/>
            <person name="Le M."/>
            <person name="Wang Q."/>
            <person name="Wei S."/>
            <person name="Zheng Y."/>
            <person name="Lin W."/>
            <person name="Duan Y."/>
            <person name="Cao H."/>
            <person name="Xiong S."/>
            <person name="Wang X."/>
            <person name="Wei L."/>
            <person name="Li C."/>
            <person name="Ma Q."/>
            <person name="Ju M."/>
            <person name="Zhao R."/>
            <person name="Li G."/>
            <person name="Mu C."/>
            <person name="Tian Q."/>
            <person name="Mei H."/>
            <person name="Zhang T."/>
            <person name="Gao T."/>
            <person name="Zhang H."/>
        </authorList>
    </citation>
    <scope>NUCLEOTIDE SEQUENCE</scope>
    <source>
        <strain evidence="4">KEN8</strain>
    </source>
</reference>
<gene>
    <name evidence="4" type="ORF">Scaly_2186500</name>
</gene>
<dbReference type="CDD" id="cd09272">
    <property type="entry name" value="RNase_HI_RT_Ty1"/>
    <property type="match status" value="1"/>
</dbReference>
<evidence type="ECO:0000256" key="1">
    <source>
        <dbReference type="ARBA" id="ARBA00001968"/>
    </source>
</evidence>
<dbReference type="GO" id="GO:0046872">
    <property type="term" value="F:metal ion binding"/>
    <property type="evidence" value="ECO:0007669"/>
    <property type="project" value="UniProtKB-KW"/>
</dbReference>
<organism evidence="4">
    <name type="scientific">Sesamum calycinum</name>
    <dbReference type="NCBI Taxonomy" id="2727403"/>
    <lineage>
        <taxon>Eukaryota</taxon>
        <taxon>Viridiplantae</taxon>
        <taxon>Streptophyta</taxon>
        <taxon>Embryophyta</taxon>
        <taxon>Tracheophyta</taxon>
        <taxon>Spermatophyta</taxon>
        <taxon>Magnoliopsida</taxon>
        <taxon>eudicotyledons</taxon>
        <taxon>Gunneridae</taxon>
        <taxon>Pentapetalae</taxon>
        <taxon>asterids</taxon>
        <taxon>lamiids</taxon>
        <taxon>Lamiales</taxon>
        <taxon>Pedaliaceae</taxon>
        <taxon>Sesamum</taxon>
    </lineage>
</organism>
<dbReference type="InterPro" id="IPR027806">
    <property type="entry name" value="HARBI1_dom"/>
</dbReference>
<sequence>MNEPSKLHFAAAKRILRYLQDTRKLGITYVKEKENKLIEYTNSDWVGSVDDRKSTSGYVFYLETKIILYASKIQKSIALSSAEAEYIASTETACEAIWLRRILRDVEQQQEAPTKILCDNMSTIAMTKNPVFHARSKHIELRHHVIRNCVRNLDIYLEFINTNEQLVDGFIKAVSSEKIEQFCNQGCLGALDGTHIRVRVPVEDKPRYRTRKNEIATNVLGVCSQDMQFIYVLPGWEGSAADSRVLRDAISRRNGFVVPRGSYYLVDAGYTNGDGFLAPFRGQRYHLNDWSERHQPTTAEEFFNEACFCKKHYRKVIWLVKESMGNP</sequence>
<feature type="domain" description="DDE Tnp4" evidence="3">
    <location>
        <begin position="191"/>
        <end position="306"/>
    </location>
</feature>
<comment type="cofactor">
    <cofactor evidence="1">
        <name>a divalent metal cation</name>
        <dbReference type="ChEBI" id="CHEBI:60240"/>
    </cofactor>
</comment>
<dbReference type="PANTHER" id="PTHR11439">
    <property type="entry name" value="GAG-POL-RELATED RETROTRANSPOSON"/>
    <property type="match status" value="1"/>
</dbReference>
<evidence type="ECO:0000256" key="2">
    <source>
        <dbReference type="ARBA" id="ARBA00022723"/>
    </source>
</evidence>
<evidence type="ECO:0000259" key="3">
    <source>
        <dbReference type="Pfam" id="PF13359"/>
    </source>
</evidence>
<dbReference type="PANTHER" id="PTHR11439:SF483">
    <property type="entry name" value="PEPTIDE SYNTHASE GLIP-LIKE, PUTATIVE (AFU_ORTHOLOGUE AFUA_3G12920)-RELATED"/>
    <property type="match status" value="1"/>
</dbReference>
<name>A0AAW2MMQ1_9LAMI</name>
<evidence type="ECO:0000313" key="4">
    <source>
        <dbReference type="EMBL" id="KAL0332850.1"/>
    </source>
</evidence>
<protein>
    <submittedName>
        <fullName evidence="4">Retrovirus-related Pol polyprotein from transposon TNT 1-94</fullName>
    </submittedName>
</protein>
<reference evidence="4" key="1">
    <citation type="submission" date="2020-06" db="EMBL/GenBank/DDBJ databases">
        <authorList>
            <person name="Li T."/>
            <person name="Hu X."/>
            <person name="Zhang T."/>
            <person name="Song X."/>
            <person name="Zhang H."/>
            <person name="Dai N."/>
            <person name="Sheng W."/>
            <person name="Hou X."/>
            <person name="Wei L."/>
        </authorList>
    </citation>
    <scope>NUCLEOTIDE SEQUENCE</scope>
    <source>
        <strain evidence="4">KEN8</strain>
        <tissue evidence="4">Leaf</tissue>
    </source>
</reference>
<proteinExistence type="predicted"/>
<dbReference type="Pfam" id="PF13359">
    <property type="entry name" value="DDE_Tnp_4"/>
    <property type="match status" value="1"/>
</dbReference>
<accession>A0AAW2MMQ1</accession>
<keyword evidence="2" id="KW-0479">Metal-binding</keyword>
<dbReference type="EMBL" id="JACGWM010000013">
    <property type="protein sequence ID" value="KAL0332850.1"/>
    <property type="molecule type" value="Genomic_DNA"/>
</dbReference>
<comment type="caution">
    <text evidence="4">The sequence shown here is derived from an EMBL/GenBank/DDBJ whole genome shotgun (WGS) entry which is preliminary data.</text>
</comment>
<dbReference type="AlphaFoldDB" id="A0AAW2MMQ1"/>